<sequence>MHWSQALLGGMLIGGAAVLLMAGLGRIAGISGIARQAFGRGKGDGREDRGWRLAFLAGLWCAALLWQLVRGGVSLGVPQVSTPVLLLAGLLVGVGTALGGGCTSGHGVCGIARLSPRSLLATAVFMSFGFLTVYVLRHGLPGALS</sequence>
<dbReference type="RefSeq" id="WP_148814365.1">
    <property type="nucleotide sequence ID" value="NZ_CP043046.1"/>
</dbReference>
<dbReference type="EMBL" id="CP043046">
    <property type="protein sequence ID" value="QEI05982.1"/>
    <property type="molecule type" value="Genomic_DNA"/>
</dbReference>
<proteinExistence type="inferred from homology"/>
<name>A0A5C0AUB5_9BURK</name>
<dbReference type="AlphaFoldDB" id="A0A5C0AUB5"/>
<reference evidence="10 11" key="1">
    <citation type="submission" date="2019-08" db="EMBL/GenBank/DDBJ databases">
        <title>Amphibian skin-associated Pigmentiphaga: genome sequence and occurrence across geography and hosts.</title>
        <authorList>
            <person name="Bletz M.C."/>
            <person name="Bunk B."/>
            <person name="Sproeer C."/>
            <person name="Biwer P."/>
            <person name="Reiter S."/>
            <person name="Rabemananjara F.C.E."/>
            <person name="Schulz S."/>
            <person name="Overmann J."/>
            <person name="Vences M."/>
        </authorList>
    </citation>
    <scope>NUCLEOTIDE SEQUENCE [LARGE SCALE GENOMIC DNA]</scope>
    <source>
        <strain evidence="10 11">Mada1488</strain>
    </source>
</reference>
<keyword evidence="3" id="KW-1003">Cell membrane</keyword>
<evidence type="ECO:0000256" key="9">
    <source>
        <dbReference type="SAM" id="Phobius"/>
    </source>
</evidence>
<evidence type="ECO:0000256" key="2">
    <source>
        <dbReference type="ARBA" id="ARBA00022448"/>
    </source>
</evidence>
<dbReference type="PANTHER" id="PTHR30574">
    <property type="entry name" value="INNER MEMBRANE PROTEIN YEDE"/>
    <property type="match status" value="1"/>
</dbReference>
<keyword evidence="6 9" id="KW-1133">Transmembrane helix</keyword>
<dbReference type="OrthoDB" id="9814020at2"/>
<feature type="transmembrane region" description="Helical" evidence="9">
    <location>
        <begin position="119"/>
        <end position="136"/>
    </location>
</feature>
<feature type="transmembrane region" description="Helical" evidence="9">
    <location>
        <begin position="6"/>
        <end position="29"/>
    </location>
</feature>
<accession>A0A5C0AUB5</accession>
<keyword evidence="7 9" id="KW-0472">Membrane</keyword>
<feature type="transmembrane region" description="Helical" evidence="9">
    <location>
        <begin position="80"/>
        <end position="98"/>
    </location>
</feature>
<dbReference type="PANTHER" id="PTHR30574:SF1">
    <property type="entry name" value="SULPHUR TRANSPORT DOMAIN-CONTAINING PROTEIN"/>
    <property type="match status" value="1"/>
</dbReference>
<dbReference type="GO" id="GO:0005886">
    <property type="term" value="C:plasma membrane"/>
    <property type="evidence" value="ECO:0007669"/>
    <property type="project" value="UniProtKB-SubCell"/>
</dbReference>
<keyword evidence="11" id="KW-1185">Reference proteome</keyword>
<comment type="subcellular location">
    <subcellularLocation>
        <location evidence="1">Cell inner membrane</location>
        <topology evidence="1">Multi-pass membrane protein</topology>
    </subcellularLocation>
</comment>
<evidence type="ECO:0000256" key="1">
    <source>
        <dbReference type="ARBA" id="ARBA00004429"/>
    </source>
</evidence>
<keyword evidence="2" id="KW-0813">Transport</keyword>
<dbReference type="InterPro" id="IPR007272">
    <property type="entry name" value="Sulf_transp_TsuA/YedE"/>
</dbReference>
<keyword evidence="4" id="KW-0997">Cell inner membrane</keyword>
<gene>
    <name evidence="10" type="ORF">FXN63_09125</name>
</gene>
<evidence type="ECO:0000313" key="11">
    <source>
        <dbReference type="Proteomes" id="UP000325161"/>
    </source>
</evidence>
<evidence type="ECO:0000256" key="4">
    <source>
        <dbReference type="ARBA" id="ARBA00022519"/>
    </source>
</evidence>
<comment type="similarity">
    <text evidence="8">Belongs to the TsuA/YedE (TC 9.B.102) family.</text>
</comment>
<feature type="transmembrane region" description="Helical" evidence="9">
    <location>
        <begin position="50"/>
        <end position="68"/>
    </location>
</feature>
<evidence type="ECO:0000256" key="8">
    <source>
        <dbReference type="ARBA" id="ARBA00035655"/>
    </source>
</evidence>
<evidence type="ECO:0000256" key="3">
    <source>
        <dbReference type="ARBA" id="ARBA00022475"/>
    </source>
</evidence>
<evidence type="ECO:0000313" key="10">
    <source>
        <dbReference type="EMBL" id="QEI05982.1"/>
    </source>
</evidence>
<evidence type="ECO:0000256" key="5">
    <source>
        <dbReference type="ARBA" id="ARBA00022692"/>
    </source>
</evidence>
<evidence type="ECO:0000256" key="6">
    <source>
        <dbReference type="ARBA" id="ARBA00022989"/>
    </source>
</evidence>
<dbReference type="KEGG" id="pacr:FXN63_09125"/>
<keyword evidence="5 9" id="KW-0812">Transmembrane</keyword>
<evidence type="ECO:0000256" key="7">
    <source>
        <dbReference type="ARBA" id="ARBA00023136"/>
    </source>
</evidence>
<dbReference type="Proteomes" id="UP000325161">
    <property type="component" value="Chromosome"/>
</dbReference>
<protein>
    <submittedName>
        <fullName evidence="10">YeeE/YedE family protein</fullName>
    </submittedName>
</protein>
<organism evidence="10 11">
    <name type="scientific">Pigmentiphaga aceris</name>
    <dbReference type="NCBI Taxonomy" id="1940612"/>
    <lineage>
        <taxon>Bacteria</taxon>
        <taxon>Pseudomonadati</taxon>
        <taxon>Pseudomonadota</taxon>
        <taxon>Betaproteobacteria</taxon>
        <taxon>Burkholderiales</taxon>
        <taxon>Alcaligenaceae</taxon>
        <taxon>Pigmentiphaga</taxon>
    </lineage>
</organism>